<evidence type="ECO:0000256" key="10">
    <source>
        <dbReference type="SAM" id="SignalP"/>
    </source>
</evidence>
<dbReference type="InterPro" id="IPR025932">
    <property type="entry name" value="Trypano_VSG_B_N_dom"/>
</dbReference>
<dbReference type="GO" id="GO:0098552">
    <property type="term" value="C:side of membrane"/>
    <property type="evidence" value="ECO:0007669"/>
    <property type="project" value="UniProtKB-KW"/>
</dbReference>
<keyword evidence="7" id="KW-0325">Glycoprotein</keyword>
<evidence type="ECO:0000313" key="12">
    <source>
        <dbReference type="EMBL" id="CCD13257.1"/>
    </source>
</evidence>
<dbReference type="AlphaFoldDB" id="F9W7T5"/>
<sequence>MMKLFMVVMMVMGGWVREGRVMANTEVSVDGNDNREPFELLCKIYNVAQYPPIKPVDIKEYQKMVDDINALSTAANGKEGVNTQSEETKSAQTQLTGITRDAHKLLDGIKKFNPEGEVEMAKNAFNTVIFGENGKEEDLYHGMVSGVQNRITACGSKEKEGTGAGKNLVVDFFCLCAEPSSDDEVVEKVCGVSVGRGRESGWGGTKLVSPDTMWNEVKIGCKNVAPHTVTSTQTGHSLYHEFLTKVKAGGNVKVKDSGIVHKRGMLGTAVSENRDSKYNCNGKKTFPPRPSSASGAGVCVFYGNHHREDNIAWLKKFKTGLNIIDKLNTETATWQHQLTTLLNRARELYEKVKADSQIEEENMEEPIAAQHPNPDENENTDSSTQSQRHSLLAWALLLQ</sequence>
<keyword evidence="3" id="KW-1003">Cell membrane</keyword>
<dbReference type="EMBL" id="CAEQ01001079">
    <property type="protein sequence ID" value="CCD13257.1"/>
    <property type="molecule type" value="Genomic_DNA"/>
</dbReference>
<evidence type="ECO:0000256" key="9">
    <source>
        <dbReference type="SAM" id="MobiDB-lite"/>
    </source>
</evidence>
<keyword evidence="5 10" id="KW-0732">Signal</keyword>
<evidence type="ECO:0000256" key="8">
    <source>
        <dbReference type="ARBA" id="ARBA00023288"/>
    </source>
</evidence>
<reference evidence="12 13" key="2">
    <citation type="journal article" date="2012" name="Proc. Natl. Acad. Sci. U.S.A.">
        <title>Antigenic diversity is generated by distinct evolutionary mechanisms in African trypanosome species.</title>
        <authorList>
            <person name="Jackson A.P."/>
            <person name="Berry A."/>
            <person name="Aslett M."/>
            <person name="Allison H.C."/>
            <person name="Burton P."/>
            <person name="Vavrova-Anderson J."/>
            <person name="Brown R."/>
            <person name="Browne H."/>
            <person name="Corton N."/>
            <person name="Hauser H."/>
            <person name="Gamble J."/>
            <person name="Gilderthorp R."/>
            <person name="Marcello L."/>
            <person name="McQuillan J."/>
            <person name="Otto T.D."/>
            <person name="Quail M.A."/>
            <person name="Sanders M.J."/>
            <person name="van Tonder A."/>
            <person name="Ginger M.L."/>
            <person name="Field M.C."/>
            <person name="Barry J.D."/>
            <person name="Hertz-Fowler C."/>
            <person name="Berriman M."/>
        </authorList>
    </citation>
    <scope>NUCLEOTIDE SEQUENCE [LARGE SCALE GENOMIC DNA]</scope>
    <source>
        <strain evidence="12 13">IL3000</strain>
    </source>
</reference>
<feature type="chain" id="PRO_5003388782" evidence="10">
    <location>
        <begin position="17"/>
        <end position="399"/>
    </location>
</feature>
<feature type="domain" description="Trypanosome variant surface glycoprotein B-type N-terminal" evidence="11">
    <location>
        <begin position="82"/>
        <end position="333"/>
    </location>
</feature>
<evidence type="ECO:0000256" key="1">
    <source>
        <dbReference type="ARBA" id="ARBA00002523"/>
    </source>
</evidence>
<proteinExistence type="predicted"/>
<evidence type="ECO:0000256" key="4">
    <source>
        <dbReference type="ARBA" id="ARBA00022622"/>
    </source>
</evidence>
<evidence type="ECO:0000259" key="11">
    <source>
        <dbReference type="Pfam" id="PF13206"/>
    </source>
</evidence>
<comment type="function">
    <text evidence="1">VSG forms a coat on the surface of the parasite. The trypanosome evades the immune response of the host by expressing a series of antigenically distinct VSGs from an estimated 1000 VSG genes.</text>
</comment>
<keyword evidence="8" id="KW-0449">Lipoprotein</keyword>
<feature type="region of interest" description="Disordered" evidence="9">
    <location>
        <begin position="358"/>
        <end position="388"/>
    </location>
</feature>
<gene>
    <name evidence="12" type="ORF">TCIL3000_0_40260</name>
</gene>
<name>F9W7T5_TRYCI</name>
<dbReference type="GO" id="GO:0005886">
    <property type="term" value="C:plasma membrane"/>
    <property type="evidence" value="ECO:0007669"/>
    <property type="project" value="UniProtKB-SubCell"/>
</dbReference>
<evidence type="ECO:0000256" key="7">
    <source>
        <dbReference type="ARBA" id="ARBA00023180"/>
    </source>
</evidence>
<reference evidence="13" key="1">
    <citation type="submission" date="2011-07" db="EMBL/GenBank/DDBJ databases">
        <title>Divergent evolution of antigenic variation in African trypanosomes.</title>
        <authorList>
            <person name="Jackson A.P."/>
            <person name="Berry A."/>
            <person name="Allison H.C."/>
            <person name="Burton P."/>
            <person name="Anderson J."/>
            <person name="Aslett M."/>
            <person name="Brown R."/>
            <person name="Corton N."/>
            <person name="Harris D."/>
            <person name="Hauser H."/>
            <person name="Gamble J."/>
            <person name="Gilderthorp R."/>
            <person name="McQuillan J."/>
            <person name="Quail M.A."/>
            <person name="Sanders M."/>
            <person name="Van Tonder A."/>
            <person name="Ginger M.L."/>
            <person name="Donelson J.E."/>
            <person name="Field M.C."/>
            <person name="Barry J.D."/>
            <person name="Berriman M."/>
            <person name="Hertz-Fowler C."/>
        </authorList>
    </citation>
    <scope>NUCLEOTIDE SEQUENCE [LARGE SCALE GENOMIC DNA]</scope>
    <source>
        <strain evidence="13">IL3000</strain>
    </source>
</reference>
<keyword evidence="13" id="KW-1185">Reference proteome</keyword>
<accession>F9W7T5</accession>
<dbReference type="VEuPathDB" id="TriTrypDB:TcIL3000_0_40260"/>
<evidence type="ECO:0000313" key="13">
    <source>
        <dbReference type="Proteomes" id="UP000000702"/>
    </source>
</evidence>
<feature type="signal peptide" evidence="10">
    <location>
        <begin position="1"/>
        <end position="16"/>
    </location>
</feature>
<keyword evidence="4" id="KW-0336">GPI-anchor</keyword>
<evidence type="ECO:0000256" key="3">
    <source>
        <dbReference type="ARBA" id="ARBA00022475"/>
    </source>
</evidence>
<comment type="subcellular location">
    <subcellularLocation>
        <location evidence="2">Cell membrane</location>
        <topology evidence="2">Lipid-anchor</topology>
        <topology evidence="2">GPI-anchor</topology>
    </subcellularLocation>
</comment>
<comment type="caution">
    <text evidence="12">The sequence shown here is derived from an EMBL/GenBank/DDBJ whole genome shotgun (WGS) entry which is preliminary data.</text>
</comment>
<keyword evidence="6" id="KW-0472">Membrane</keyword>
<organism evidence="12 13">
    <name type="scientific">Trypanosoma congolense (strain IL3000)</name>
    <dbReference type="NCBI Taxonomy" id="1068625"/>
    <lineage>
        <taxon>Eukaryota</taxon>
        <taxon>Discoba</taxon>
        <taxon>Euglenozoa</taxon>
        <taxon>Kinetoplastea</taxon>
        <taxon>Metakinetoplastina</taxon>
        <taxon>Trypanosomatida</taxon>
        <taxon>Trypanosomatidae</taxon>
        <taxon>Trypanosoma</taxon>
        <taxon>Nannomonas</taxon>
    </lineage>
</organism>
<evidence type="ECO:0000256" key="5">
    <source>
        <dbReference type="ARBA" id="ARBA00022729"/>
    </source>
</evidence>
<protein>
    <submittedName>
        <fullName evidence="12">Variant surface glycoprotein</fullName>
    </submittedName>
</protein>
<dbReference type="Pfam" id="PF13206">
    <property type="entry name" value="VSG_B"/>
    <property type="match status" value="1"/>
</dbReference>
<dbReference type="Proteomes" id="UP000000702">
    <property type="component" value="Unassembled WGS sequence"/>
</dbReference>
<evidence type="ECO:0000256" key="6">
    <source>
        <dbReference type="ARBA" id="ARBA00023136"/>
    </source>
</evidence>
<evidence type="ECO:0000256" key="2">
    <source>
        <dbReference type="ARBA" id="ARBA00004609"/>
    </source>
</evidence>